<dbReference type="PANTHER" id="PTHR11142">
    <property type="entry name" value="PSEUDOURIDYLATE SYNTHASE"/>
    <property type="match status" value="1"/>
</dbReference>
<evidence type="ECO:0000313" key="9">
    <source>
        <dbReference type="EMBL" id="OAN45786.1"/>
    </source>
</evidence>
<name>A0A178MB74_9PROT</name>
<dbReference type="GO" id="GO:0031119">
    <property type="term" value="P:tRNA pseudouridine synthesis"/>
    <property type="evidence" value="ECO:0007669"/>
    <property type="project" value="UniProtKB-UniRule"/>
</dbReference>
<comment type="caution">
    <text evidence="9">The sequence shown here is derived from an EMBL/GenBank/DDBJ whole genome shotgun (WGS) entry which is preliminary data.</text>
</comment>
<comment type="similarity">
    <text evidence="1 4 7">Belongs to the tRNA pseudouridine synthase TruA family.</text>
</comment>
<reference evidence="9 10" key="1">
    <citation type="submission" date="2016-04" db="EMBL/GenBank/DDBJ databases">
        <title>Draft genome sequence of freshwater magnetotactic bacteria Magnetospirillum marisnigri SP-1 and Magnetospirillum moscoviense BB-1.</title>
        <authorList>
            <person name="Koziaeva V."/>
            <person name="Dziuba M.V."/>
            <person name="Ivanov T.M."/>
            <person name="Kuznetsov B."/>
            <person name="Grouzdev D.S."/>
        </authorList>
    </citation>
    <scope>NUCLEOTIDE SEQUENCE [LARGE SCALE GENOMIC DNA]</scope>
    <source>
        <strain evidence="9 10">BB-1</strain>
    </source>
</reference>
<dbReference type="AlphaFoldDB" id="A0A178MB74"/>
<feature type="domain" description="Pseudouridine synthase I TruA alpha/beta" evidence="8">
    <location>
        <begin position="8"/>
        <end position="104"/>
    </location>
</feature>
<keyword evidence="2 4" id="KW-0819">tRNA processing</keyword>
<keyword evidence="3 4" id="KW-0413">Isomerase</keyword>
<comment type="function">
    <text evidence="4">Formation of pseudouridine at positions 38, 39 and 40 in the anticodon stem and loop of transfer RNAs.</text>
</comment>
<dbReference type="HAMAP" id="MF_00171">
    <property type="entry name" value="TruA"/>
    <property type="match status" value="1"/>
</dbReference>
<dbReference type="NCBIfam" id="TIGR00071">
    <property type="entry name" value="hisT_truA"/>
    <property type="match status" value="1"/>
</dbReference>
<dbReference type="FunFam" id="3.30.70.580:FF:000001">
    <property type="entry name" value="tRNA pseudouridine synthase A"/>
    <property type="match status" value="1"/>
</dbReference>
<evidence type="ECO:0000256" key="3">
    <source>
        <dbReference type="ARBA" id="ARBA00023235"/>
    </source>
</evidence>
<evidence type="ECO:0000256" key="6">
    <source>
        <dbReference type="PIRSR" id="PIRSR001430-2"/>
    </source>
</evidence>
<accession>A0A178MB74</accession>
<dbReference type="EC" id="5.4.99.12" evidence="4"/>
<dbReference type="Gene3D" id="3.30.70.580">
    <property type="entry name" value="Pseudouridine synthase I, catalytic domain, N-terminal subdomain"/>
    <property type="match status" value="1"/>
</dbReference>
<gene>
    <name evidence="4" type="primary">truA</name>
    <name evidence="9" type="ORF">A6A05_16730</name>
</gene>
<dbReference type="InterPro" id="IPR020095">
    <property type="entry name" value="PsdUridine_synth_TruA_C"/>
</dbReference>
<organism evidence="9 10">
    <name type="scientific">Magnetospirillum moscoviense</name>
    <dbReference type="NCBI Taxonomy" id="1437059"/>
    <lineage>
        <taxon>Bacteria</taxon>
        <taxon>Pseudomonadati</taxon>
        <taxon>Pseudomonadota</taxon>
        <taxon>Alphaproteobacteria</taxon>
        <taxon>Rhodospirillales</taxon>
        <taxon>Rhodospirillaceae</taxon>
        <taxon>Magnetospirillum</taxon>
    </lineage>
</organism>
<evidence type="ECO:0000256" key="7">
    <source>
        <dbReference type="RuleBase" id="RU003792"/>
    </source>
</evidence>
<dbReference type="STRING" id="1437059.A6A05_16730"/>
<sequence length="245" mass="26915">MPRYRLLVEYDGTPFVGWQRQPNGDSVQGVLEQALAKLCGQPVMVQCAGRTDAGVHACGQVAHVDLPREYSADAVRDAANFHAKPHPVAVLRAELVSDDFHARFSAVGRAYVYRILNRRAPSVLDKNRVWWVAVGLDVERMQEGANHLLGCHDFTSFRAAACQAASPVKHLDVLDVRRCGEMIEIHAGARSFLHHQVRNMVGTLKLVGEGKWSPDDVRVALKACSRAAAGPTAPPEGLYLTSVRY</sequence>
<evidence type="ECO:0000256" key="1">
    <source>
        <dbReference type="ARBA" id="ARBA00009375"/>
    </source>
</evidence>
<feature type="active site" description="Nucleophile" evidence="4 5">
    <location>
        <position position="52"/>
    </location>
</feature>
<evidence type="ECO:0000256" key="5">
    <source>
        <dbReference type="PIRSR" id="PIRSR001430-1"/>
    </source>
</evidence>
<dbReference type="PIRSF" id="PIRSF001430">
    <property type="entry name" value="tRNA_psdUrid_synth"/>
    <property type="match status" value="1"/>
</dbReference>
<keyword evidence="10" id="KW-1185">Reference proteome</keyword>
<evidence type="ECO:0000259" key="8">
    <source>
        <dbReference type="Pfam" id="PF01416"/>
    </source>
</evidence>
<evidence type="ECO:0000256" key="4">
    <source>
        <dbReference type="HAMAP-Rule" id="MF_00171"/>
    </source>
</evidence>
<comment type="catalytic activity">
    <reaction evidence="4 7">
        <text>uridine(38/39/40) in tRNA = pseudouridine(38/39/40) in tRNA</text>
        <dbReference type="Rhea" id="RHEA:22376"/>
        <dbReference type="Rhea" id="RHEA-COMP:10085"/>
        <dbReference type="Rhea" id="RHEA-COMP:10087"/>
        <dbReference type="ChEBI" id="CHEBI:65314"/>
        <dbReference type="ChEBI" id="CHEBI:65315"/>
        <dbReference type="EC" id="5.4.99.12"/>
    </reaction>
</comment>
<dbReference type="InterPro" id="IPR020097">
    <property type="entry name" value="PsdUridine_synth_TruA_a/b_dom"/>
</dbReference>
<comment type="caution">
    <text evidence="4">Lacks conserved residue(s) required for the propagation of feature annotation.</text>
</comment>
<dbReference type="PANTHER" id="PTHR11142:SF0">
    <property type="entry name" value="TRNA PSEUDOURIDINE SYNTHASE-LIKE 1"/>
    <property type="match status" value="1"/>
</dbReference>
<feature type="domain" description="Pseudouridine synthase I TruA alpha/beta" evidence="8">
    <location>
        <begin position="145"/>
        <end position="245"/>
    </location>
</feature>
<feature type="binding site" evidence="4 6">
    <location>
        <position position="111"/>
    </location>
    <ligand>
        <name>substrate</name>
    </ligand>
</feature>
<dbReference type="RefSeq" id="WP_068504018.1">
    <property type="nucleotide sequence ID" value="NZ_LWQU01000181.1"/>
</dbReference>
<dbReference type="GO" id="GO:0003723">
    <property type="term" value="F:RNA binding"/>
    <property type="evidence" value="ECO:0007669"/>
    <property type="project" value="InterPro"/>
</dbReference>
<evidence type="ECO:0000313" key="10">
    <source>
        <dbReference type="Proteomes" id="UP000078543"/>
    </source>
</evidence>
<comment type="subunit">
    <text evidence="4">Homodimer.</text>
</comment>
<protein>
    <recommendedName>
        <fullName evidence="4">tRNA pseudouridine synthase A</fullName>
        <ecNumber evidence="4">5.4.99.12</ecNumber>
    </recommendedName>
    <alternativeName>
        <fullName evidence="4">tRNA pseudouridine(38-40) synthase</fullName>
    </alternativeName>
    <alternativeName>
        <fullName evidence="4">tRNA pseudouridylate synthase I</fullName>
    </alternativeName>
    <alternativeName>
        <fullName evidence="4">tRNA-uridine isomerase I</fullName>
    </alternativeName>
</protein>
<dbReference type="Pfam" id="PF01416">
    <property type="entry name" value="PseudoU_synth_1"/>
    <property type="match status" value="2"/>
</dbReference>
<dbReference type="InterPro" id="IPR020103">
    <property type="entry name" value="PsdUridine_synth_cat_dom_sf"/>
</dbReference>
<dbReference type="GO" id="GO:0160147">
    <property type="term" value="F:tRNA pseudouridine(38-40) synthase activity"/>
    <property type="evidence" value="ECO:0007669"/>
    <property type="project" value="UniProtKB-EC"/>
</dbReference>
<dbReference type="InterPro" id="IPR001406">
    <property type="entry name" value="PsdUridine_synth_TruA"/>
</dbReference>
<dbReference type="SUPFAM" id="SSF55120">
    <property type="entry name" value="Pseudouridine synthase"/>
    <property type="match status" value="1"/>
</dbReference>
<proteinExistence type="inferred from homology"/>
<dbReference type="Gene3D" id="3.30.70.660">
    <property type="entry name" value="Pseudouridine synthase I, catalytic domain, C-terminal subdomain"/>
    <property type="match status" value="1"/>
</dbReference>
<dbReference type="EMBL" id="LWQU01000181">
    <property type="protein sequence ID" value="OAN45786.1"/>
    <property type="molecule type" value="Genomic_DNA"/>
</dbReference>
<dbReference type="InterPro" id="IPR020094">
    <property type="entry name" value="TruA/RsuA/RluB/E/F_N"/>
</dbReference>
<dbReference type="Proteomes" id="UP000078543">
    <property type="component" value="Unassembled WGS sequence"/>
</dbReference>
<evidence type="ECO:0000256" key="2">
    <source>
        <dbReference type="ARBA" id="ARBA00022694"/>
    </source>
</evidence>
<dbReference type="OrthoDB" id="9811823at2"/>
<dbReference type="CDD" id="cd02570">
    <property type="entry name" value="PseudoU_synth_EcTruA"/>
    <property type="match status" value="1"/>
</dbReference>